<protein>
    <submittedName>
        <fullName evidence="1">Uncharacterized protein</fullName>
    </submittedName>
</protein>
<proteinExistence type="predicted"/>
<evidence type="ECO:0000313" key="2">
    <source>
        <dbReference type="Proteomes" id="UP000772434"/>
    </source>
</evidence>
<accession>A0A9P5P7P1</accession>
<comment type="caution">
    <text evidence="1">The sequence shown here is derived from an EMBL/GenBank/DDBJ whole genome shotgun (WGS) entry which is preliminary data.</text>
</comment>
<evidence type="ECO:0000313" key="1">
    <source>
        <dbReference type="EMBL" id="KAF9050906.1"/>
    </source>
</evidence>
<dbReference type="Proteomes" id="UP000772434">
    <property type="component" value="Unassembled WGS sequence"/>
</dbReference>
<reference evidence="1" key="1">
    <citation type="submission" date="2020-11" db="EMBL/GenBank/DDBJ databases">
        <authorList>
            <consortium name="DOE Joint Genome Institute"/>
            <person name="Ahrendt S."/>
            <person name="Riley R."/>
            <person name="Andreopoulos W."/>
            <person name="Labutti K."/>
            <person name="Pangilinan J."/>
            <person name="Ruiz-Duenas F.J."/>
            <person name="Barrasa J.M."/>
            <person name="Sanchez-Garcia M."/>
            <person name="Camarero S."/>
            <person name="Miyauchi S."/>
            <person name="Serrano A."/>
            <person name="Linde D."/>
            <person name="Babiker R."/>
            <person name="Drula E."/>
            <person name="Ayuso-Fernandez I."/>
            <person name="Pacheco R."/>
            <person name="Padilla G."/>
            <person name="Ferreira P."/>
            <person name="Barriuso J."/>
            <person name="Kellner H."/>
            <person name="Castanera R."/>
            <person name="Alfaro M."/>
            <person name="Ramirez L."/>
            <person name="Pisabarro A.G."/>
            <person name="Kuo A."/>
            <person name="Tritt A."/>
            <person name="Lipzen A."/>
            <person name="He G."/>
            <person name="Yan M."/>
            <person name="Ng V."/>
            <person name="Cullen D."/>
            <person name="Martin F."/>
            <person name="Rosso M.-N."/>
            <person name="Henrissat B."/>
            <person name="Hibbett D."/>
            <person name="Martinez A.T."/>
            <person name="Grigoriev I.V."/>
        </authorList>
    </citation>
    <scope>NUCLEOTIDE SEQUENCE</scope>
    <source>
        <strain evidence="1">AH 40177</strain>
    </source>
</reference>
<sequence length="157" mass="18143">MAVNTKRTGIDDATSVAKESDVLMHMLYAEQQRLDGYKETVVHAQKHKSVFDKKVLGSKEGKVEFRKGDLVQYWFNQMDNTHSMKVKLAARWSAPARVKERLENSYELVWRDGTRVEGGPFHAQRVCGFKANPGMKLWEEQAEVERSRDAEEEGRER</sequence>
<dbReference type="AlphaFoldDB" id="A0A9P5P7P1"/>
<dbReference type="EMBL" id="JADNRY010000465">
    <property type="protein sequence ID" value="KAF9050906.1"/>
    <property type="molecule type" value="Genomic_DNA"/>
</dbReference>
<name>A0A9P5P7P1_9AGAR</name>
<dbReference type="OrthoDB" id="3237746at2759"/>
<gene>
    <name evidence="1" type="ORF">BDP27DRAFT_1242931</name>
</gene>
<organism evidence="1 2">
    <name type="scientific">Rhodocollybia butyracea</name>
    <dbReference type="NCBI Taxonomy" id="206335"/>
    <lineage>
        <taxon>Eukaryota</taxon>
        <taxon>Fungi</taxon>
        <taxon>Dikarya</taxon>
        <taxon>Basidiomycota</taxon>
        <taxon>Agaricomycotina</taxon>
        <taxon>Agaricomycetes</taxon>
        <taxon>Agaricomycetidae</taxon>
        <taxon>Agaricales</taxon>
        <taxon>Marasmiineae</taxon>
        <taxon>Omphalotaceae</taxon>
        <taxon>Rhodocollybia</taxon>
    </lineage>
</organism>
<keyword evidence="2" id="KW-1185">Reference proteome</keyword>